<feature type="transmembrane region" description="Helical" evidence="1">
    <location>
        <begin position="176"/>
        <end position="198"/>
    </location>
</feature>
<dbReference type="AlphaFoldDB" id="A0A8H5F0Q2"/>
<feature type="transmembrane region" description="Helical" evidence="1">
    <location>
        <begin position="134"/>
        <end position="156"/>
    </location>
</feature>
<reference evidence="3 4" key="1">
    <citation type="journal article" date="2020" name="ISME J.">
        <title>Uncovering the hidden diversity of litter-decomposition mechanisms in mushroom-forming fungi.</title>
        <authorList>
            <person name="Floudas D."/>
            <person name="Bentzer J."/>
            <person name="Ahren D."/>
            <person name="Johansson T."/>
            <person name="Persson P."/>
            <person name="Tunlid A."/>
        </authorList>
    </citation>
    <scope>NUCLEOTIDE SEQUENCE [LARGE SCALE GENOMIC DNA]</scope>
    <source>
        <strain evidence="3 4">CBS 101986</strain>
    </source>
</reference>
<dbReference type="Pfam" id="PF20152">
    <property type="entry name" value="DUF6534"/>
    <property type="match status" value="1"/>
</dbReference>
<protein>
    <recommendedName>
        <fullName evidence="2">DUF6534 domain-containing protein</fullName>
    </recommendedName>
</protein>
<evidence type="ECO:0000256" key="1">
    <source>
        <dbReference type="SAM" id="Phobius"/>
    </source>
</evidence>
<evidence type="ECO:0000313" key="4">
    <source>
        <dbReference type="Proteomes" id="UP000567179"/>
    </source>
</evidence>
<comment type="caution">
    <text evidence="3">The sequence shown here is derived from an EMBL/GenBank/DDBJ whole genome shotgun (WGS) entry which is preliminary data.</text>
</comment>
<dbReference type="PANTHER" id="PTHR40465">
    <property type="entry name" value="CHROMOSOME 1, WHOLE GENOME SHOTGUN SEQUENCE"/>
    <property type="match status" value="1"/>
</dbReference>
<feature type="transmembrane region" description="Helical" evidence="1">
    <location>
        <begin position="29"/>
        <end position="51"/>
    </location>
</feature>
<feature type="transmembrane region" description="Helical" evidence="1">
    <location>
        <begin position="210"/>
        <end position="237"/>
    </location>
</feature>
<dbReference type="Proteomes" id="UP000567179">
    <property type="component" value="Unassembled WGS sequence"/>
</dbReference>
<dbReference type="InterPro" id="IPR045339">
    <property type="entry name" value="DUF6534"/>
</dbReference>
<feature type="transmembrane region" description="Helical" evidence="1">
    <location>
        <begin position="63"/>
        <end position="82"/>
    </location>
</feature>
<organism evidence="3 4">
    <name type="scientific">Psilocybe cf. subviscida</name>
    <dbReference type="NCBI Taxonomy" id="2480587"/>
    <lineage>
        <taxon>Eukaryota</taxon>
        <taxon>Fungi</taxon>
        <taxon>Dikarya</taxon>
        <taxon>Basidiomycota</taxon>
        <taxon>Agaricomycotina</taxon>
        <taxon>Agaricomycetes</taxon>
        <taxon>Agaricomycetidae</taxon>
        <taxon>Agaricales</taxon>
        <taxon>Agaricineae</taxon>
        <taxon>Strophariaceae</taxon>
        <taxon>Psilocybe</taxon>
    </lineage>
</organism>
<gene>
    <name evidence="3" type="ORF">D9619_008610</name>
</gene>
<dbReference type="PANTHER" id="PTHR40465:SF1">
    <property type="entry name" value="DUF6534 DOMAIN-CONTAINING PROTEIN"/>
    <property type="match status" value="1"/>
</dbReference>
<proteinExistence type="predicted"/>
<dbReference type="EMBL" id="JAACJJ010000029">
    <property type="protein sequence ID" value="KAF5319376.1"/>
    <property type="molecule type" value="Genomic_DNA"/>
</dbReference>
<dbReference type="OrthoDB" id="2923821at2759"/>
<keyword evidence="4" id="KW-1185">Reference proteome</keyword>
<keyword evidence="1" id="KW-0812">Transmembrane</keyword>
<name>A0A8H5F0Q2_9AGAR</name>
<feature type="domain" description="DUF6534" evidence="2">
    <location>
        <begin position="182"/>
        <end position="268"/>
    </location>
</feature>
<feature type="transmembrane region" description="Helical" evidence="1">
    <location>
        <begin position="102"/>
        <end position="122"/>
    </location>
</feature>
<sequence length="353" mass="38386">MAGDLVAAAAGNVTMVPLVPNIAEKAGPIFMGILLNWALYGILVVQVYIYYSAFKTDQWSARILVAILFILDTLQSILLAQHGFATFATGFGNVNAINTIDVIWISVPLISAVVSTLVQNFFAYRIYILSGKSIWVPALILLTSWMQGICSLLASVKAEKVEKFSLVQHNAHLEIVIWHAGSAVCDVIIALAMCYYLWKRDTGMKKTHVMIVRLITLTIETGTATAAVALISLILFFVLPTKIYYMTPSFLAAKLYANTVVLIFNNRAQIVQSRSHALHSTMSMDGVNIRQGTTGLSGVGVSMSGNTNFGTQSAFGDGGVQISKSIAVWEDNKTSGDHEVIRTSQPSFLKLDV</sequence>
<keyword evidence="1" id="KW-1133">Transmembrane helix</keyword>
<keyword evidence="1" id="KW-0472">Membrane</keyword>
<evidence type="ECO:0000313" key="3">
    <source>
        <dbReference type="EMBL" id="KAF5319376.1"/>
    </source>
</evidence>
<accession>A0A8H5F0Q2</accession>
<evidence type="ECO:0000259" key="2">
    <source>
        <dbReference type="Pfam" id="PF20152"/>
    </source>
</evidence>
<feature type="transmembrane region" description="Helical" evidence="1">
    <location>
        <begin position="243"/>
        <end position="264"/>
    </location>
</feature>